<feature type="region of interest" description="Disordered" evidence="1">
    <location>
        <begin position="162"/>
        <end position="202"/>
    </location>
</feature>
<proteinExistence type="predicted"/>
<evidence type="ECO:0000256" key="1">
    <source>
        <dbReference type="SAM" id="MobiDB-lite"/>
    </source>
</evidence>
<dbReference type="RefSeq" id="XP_057391185.1">
    <property type="nucleotide sequence ID" value="XM_057535202.1"/>
</dbReference>
<feature type="compositionally biased region" description="Pro residues" evidence="1">
    <location>
        <begin position="162"/>
        <end position="171"/>
    </location>
</feature>
<protein>
    <submittedName>
        <fullName evidence="3">Uncharacterized protein LOC130705838</fullName>
    </submittedName>
</protein>
<evidence type="ECO:0000313" key="2">
    <source>
        <dbReference type="Proteomes" id="UP001652580"/>
    </source>
</evidence>
<feature type="compositionally biased region" description="Basic and acidic residues" evidence="1">
    <location>
        <begin position="185"/>
        <end position="196"/>
    </location>
</feature>
<organism evidence="2 3">
    <name type="scientific">Balaenoptera acutorostrata</name>
    <name type="common">Common minke whale</name>
    <name type="synonym">Balaena rostrata</name>
    <dbReference type="NCBI Taxonomy" id="9767"/>
    <lineage>
        <taxon>Eukaryota</taxon>
        <taxon>Metazoa</taxon>
        <taxon>Chordata</taxon>
        <taxon>Craniata</taxon>
        <taxon>Vertebrata</taxon>
        <taxon>Euteleostomi</taxon>
        <taxon>Mammalia</taxon>
        <taxon>Eutheria</taxon>
        <taxon>Laurasiatheria</taxon>
        <taxon>Artiodactyla</taxon>
        <taxon>Whippomorpha</taxon>
        <taxon>Cetacea</taxon>
        <taxon>Mysticeti</taxon>
        <taxon>Balaenopteridae</taxon>
        <taxon>Balaenoptera</taxon>
    </lineage>
</organism>
<accession>A0ABM3SMV8</accession>
<dbReference type="GeneID" id="130705838"/>
<sequence length="249" mass="27054">MDERRSRCPALPSIIPDEGSFYRRLRFLVWSQTVCAHLHVLYFSLCGVGARRGAFQELEGLRPLLDSDKVLSSILCPLGLCGLHLATAPPEGRAARLAKQTLGRARISWTGWRPGARRPRRWPSTGYAAGVRIPGSARARPLVQLPRIRHLLRGLEAAGIPPPRPRVPLRPGPRGGVAHLSSETPHAEEGRGSFNERRRRTRGRCPFKVAKATALARARRIDVSSRALIGCGAAVSGGAAAEQLKPSAS</sequence>
<evidence type="ECO:0000313" key="3">
    <source>
        <dbReference type="RefSeq" id="XP_057391185.1"/>
    </source>
</evidence>
<name>A0ABM3SMV8_BALAC</name>
<dbReference type="Proteomes" id="UP001652580">
    <property type="component" value="Chromosome 20"/>
</dbReference>
<reference evidence="3" key="1">
    <citation type="submission" date="2025-08" db="UniProtKB">
        <authorList>
            <consortium name="RefSeq"/>
        </authorList>
    </citation>
    <scope>IDENTIFICATION</scope>
</reference>
<keyword evidence="2" id="KW-1185">Reference proteome</keyword>
<gene>
    <name evidence="3" type="primary">LOC130705838</name>
</gene>